<feature type="domain" description="DUF4365" evidence="1">
    <location>
        <begin position="13"/>
        <end position="143"/>
    </location>
</feature>
<dbReference type="Proteomes" id="UP001501570">
    <property type="component" value="Unassembled WGS sequence"/>
</dbReference>
<proteinExistence type="predicted"/>
<dbReference type="RefSeq" id="WP_345639284.1">
    <property type="nucleotide sequence ID" value="NZ_BAABJQ010000057.1"/>
</dbReference>
<gene>
    <name evidence="2" type="ORF">GCM10023322_83110</name>
</gene>
<reference evidence="3" key="1">
    <citation type="journal article" date="2019" name="Int. J. Syst. Evol. Microbiol.">
        <title>The Global Catalogue of Microorganisms (GCM) 10K type strain sequencing project: providing services to taxonomists for standard genome sequencing and annotation.</title>
        <authorList>
            <consortium name="The Broad Institute Genomics Platform"/>
            <consortium name="The Broad Institute Genome Sequencing Center for Infectious Disease"/>
            <person name="Wu L."/>
            <person name="Ma J."/>
        </authorList>
    </citation>
    <scope>NUCLEOTIDE SEQUENCE [LARGE SCALE GENOMIC DNA]</scope>
    <source>
        <strain evidence="3">JCM 18304</strain>
    </source>
</reference>
<evidence type="ECO:0000313" key="2">
    <source>
        <dbReference type="EMBL" id="GAA5202033.1"/>
    </source>
</evidence>
<name>A0ABP9SVK9_9ACTN</name>
<keyword evidence="3" id="KW-1185">Reference proteome</keyword>
<comment type="caution">
    <text evidence="2">The sequence shown here is derived from an EMBL/GenBank/DDBJ whole genome shotgun (WGS) entry which is preliminary data.</text>
</comment>
<protein>
    <recommendedName>
        <fullName evidence="1">DUF4365 domain-containing protein</fullName>
    </recommendedName>
</protein>
<accession>A0ABP9SVK9</accession>
<organism evidence="2 3">
    <name type="scientific">Rugosimonospora acidiphila</name>
    <dbReference type="NCBI Taxonomy" id="556531"/>
    <lineage>
        <taxon>Bacteria</taxon>
        <taxon>Bacillati</taxon>
        <taxon>Actinomycetota</taxon>
        <taxon>Actinomycetes</taxon>
        <taxon>Micromonosporales</taxon>
        <taxon>Micromonosporaceae</taxon>
        <taxon>Rugosimonospora</taxon>
    </lineage>
</organism>
<dbReference type="Pfam" id="PF14280">
    <property type="entry name" value="DUF4365"/>
    <property type="match status" value="1"/>
</dbReference>
<sequence>MQQKPSAKVGTAAVTHTKLAVEDELGWLFRDQPTEDYGIDAHAEVVDGKDVRGRLLALQIKGGMSWFDEQGPGGWWFRPDKEHVQYWLNHSLPVALVLYHPETKRCHWQLVTRQTLVEASTAGWKLLVPEAHVLDESARVPLKKAAEGDPYVLRIREMQLAKPWMRMLASGKRLVIDMEEWINKTSGRGSISLGIDNEDGNAPQELARWGVFLGHASYGEVVPRLFAWADVDVHEETYDETEYDEYEAECVIHDEENTFCTSTFEDWRRGRLAEGLRPYANGAGEVDYWRLELTLNGLGRAFLIVDQFATSGGPQLTRRT</sequence>
<evidence type="ECO:0000259" key="1">
    <source>
        <dbReference type="Pfam" id="PF14280"/>
    </source>
</evidence>
<dbReference type="InterPro" id="IPR025375">
    <property type="entry name" value="DUF4365"/>
</dbReference>
<evidence type="ECO:0000313" key="3">
    <source>
        <dbReference type="Proteomes" id="UP001501570"/>
    </source>
</evidence>
<dbReference type="EMBL" id="BAABJQ010000057">
    <property type="protein sequence ID" value="GAA5202033.1"/>
    <property type="molecule type" value="Genomic_DNA"/>
</dbReference>